<dbReference type="SUPFAM" id="SSF49785">
    <property type="entry name" value="Galactose-binding domain-like"/>
    <property type="match status" value="1"/>
</dbReference>
<dbReference type="InterPro" id="IPR000421">
    <property type="entry name" value="FA58C"/>
</dbReference>
<dbReference type="Pfam" id="PF00754">
    <property type="entry name" value="F5_F8_type_C"/>
    <property type="match status" value="1"/>
</dbReference>
<evidence type="ECO:0000313" key="2">
    <source>
        <dbReference type="EMBL" id="TKC09452.1"/>
    </source>
</evidence>
<reference evidence="2 3" key="1">
    <citation type="submission" date="2019-04" db="EMBL/GenBank/DDBJ databases">
        <title>Pedobacter sp. RP-3-15 sp. nov., isolated from Arctic soil.</title>
        <authorList>
            <person name="Dahal R.H."/>
            <person name="Kim D.-U."/>
        </authorList>
    </citation>
    <scope>NUCLEOTIDE SEQUENCE [LARGE SCALE GENOMIC DNA]</scope>
    <source>
        <strain evidence="2 3">RP-3-15</strain>
    </source>
</reference>
<sequence length="344" mass="37184">MCAIKLDKKMKSSKILRNKYTALFVLAASMFVSCSKEKTFDFNGDSVNRVYFNIGSYTVKNYNGYAFSIKHTPIGSVGDDIKAAFPAGITQEAPENVKVSYAIDNSLIQAYNAEKGTSYVAIPAGILDVSTAELTIPKGRMNSTDSLKIAVPKEKMSQLTAAGYLVPLKITSVNGAKNTEVSTNANTVYVVISTKQTNLYDAPVAADVTGALNAVRTGWTATLDATLTSGSLPNMFDAGTNTSWYITPAKSVNLVVNMNGSITGITAVRFHTSSTNYYLTTANVSTSADGVTWVSQGTALFSIINAYQYIKFYAPVTARYIKLEVTGWRAGSARIQFTDFNIYR</sequence>
<dbReference type="PROSITE" id="PS51257">
    <property type="entry name" value="PROKAR_LIPOPROTEIN"/>
    <property type="match status" value="1"/>
</dbReference>
<dbReference type="Gene3D" id="2.60.120.260">
    <property type="entry name" value="Galactose-binding domain-like"/>
    <property type="match status" value="1"/>
</dbReference>
<dbReference type="Proteomes" id="UP000307244">
    <property type="component" value="Unassembled WGS sequence"/>
</dbReference>
<dbReference type="InterPro" id="IPR008979">
    <property type="entry name" value="Galactose-bd-like_sf"/>
</dbReference>
<name>A0A4V5NZQ0_9SPHI</name>
<evidence type="ECO:0000259" key="1">
    <source>
        <dbReference type="PROSITE" id="PS50022"/>
    </source>
</evidence>
<keyword evidence="3" id="KW-1185">Reference proteome</keyword>
<feature type="domain" description="F5/8 type C" evidence="1">
    <location>
        <begin position="200"/>
        <end position="344"/>
    </location>
</feature>
<dbReference type="OrthoDB" id="1100961at2"/>
<dbReference type="Pfam" id="PF08522">
    <property type="entry name" value="BT_3987-like_N"/>
    <property type="match status" value="1"/>
</dbReference>
<dbReference type="PROSITE" id="PS50022">
    <property type="entry name" value="FA58C_3"/>
    <property type="match status" value="1"/>
</dbReference>
<organism evidence="2 3">
    <name type="scientific">Pedobacter frigoris</name>
    <dbReference type="NCBI Taxonomy" id="2571272"/>
    <lineage>
        <taxon>Bacteria</taxon>
        <taxon>Pseudomonadati</taxon>
        <taxon>Bacteroidota</taxon>
        <taxon>Sphingobacteriia</taxon>
        <taxon>Sphingobacteriales</taxon>
        <taxon>Sphingobacteriaceae</taxon>
        <taxon>Pedobacter</taxon>
    </lineage>
</organism>
<dbReference type="InterPro" id="IPR013728">
    <property type="entry name" value="BT_3987-like_N"/>
</dbReference>
<protein>
    <submittedName>
        <fullName evidence="2">DUF1735 domain-containing protein</fullName>
    </submittedName>
</protein>
<dbReference type="AlphaFoldDB" id="A0A4V5NZQ0"/>
<accession>A0A4V5NZQ0</accession>
<evidence type="ECO:0000313" key="3">
    <source>
        <dbReference type="Proteomes" id="UP000307244"/>
    </source>
</evidence>
<dbReference type="Gene3D" id="2.60.40.1740">
    <property type="entry name" value="hypothetical protein (bacova_03559)"/>
    <property type="match status" value="1"/>
</dbReference>
<proteinExistence type="predicted"/>
<dbReference type="EMBL" id="SWBQ01000001">
    <property type="protein sequence ID" value="TKC09452.1"/>
    <property type="molecule type" value="Genomic_DNA"/>
</dbReference>
<comment type="caution">
    <text evidence="2">The sequence shown here is derived from an EMBL/GenBank/DDBJ whole genome shotgun (WGS) entry which is preliminary data.</text>
</comment>
<gene>
    <name evidence="2" type="ORF">FA047_04995</name>
</gene>